<dbReference type="PANTHER" id="PTHR12001">
    <property type="entry name" value="GERANYLGERANYL PYROPHOSPHATE SYNTHASE"/>
    <property type="match status" value="1"/>
</dbReference>
<evidence type="ECO:0000313" key="8">
    <source>
        <dbReference type="Proteomes" id="UP001612928"/>
    </source>
</evidence>
<reference evidence="7 8" key="1">
    <citation type="submission" date="2024-10" db="EMBL/GenBank/DDBJ databases">
        <title>The Natural Products Discovery Center: Release of the First 8490 Sequenced Strains for Exploring Actinobacteria Biosynthetic Diversity.</title>
        <authorList>
            <person name="Kalkreuter E."/>
            <person name="Kautsar S.A."/>
            <person name="Yang D."/>
            <person name="Bader C.D."/>
            <person name="Teijaro C.N."/>
            <person name="Fluegel L."/>
            <person name="Davis C.M."/>
            <person name="Simpson J.R."/>
            <person name="Lauterbach L."/>
            <person name="Steele A.D."/>
            <person name="Gui C."/>
            <person name="Meng S."/>
            <person name="Li G."/>
            <person name="Viehrig K."/>
            <person name="Ye F."/>
            <person name="Su P."/>
            <person name="Kiefer A.F."/>
            <person name="Nichols A."/>
            <person name="Cepeda A.J."/>
            <person name="Yan W."/>
            <person name="Fan B."/>
            <person name="Jiang Y."/>
            <person name="Adhikari A."/>
            <person name="Zheng C.-J."/>
            <person name="Schuster L."/>
            <person name="Cowan T.M."/>
            <person name="Smanski M.J."/>
            <person name="Chevrette M.G."/>
            <person name="De Carvalho L.P.S."/>
            <person name="Shen B."/>
        </authorList>
    </citation>
    <scope>NUCLEOTIDE SEQUENCE [LARGE SCALE GENOMIC DNA]</scope>
    <source>
        <strain evidence="7 8">NPDC049503</strain>
    </source>
</reference>
<dbReference type="EC" id="2.5.1.-" evidence="7"/>
<dbReference type="Proteomes" id="UP001612928">
    <property type="component" value="Unassembled WGS sequence"/>
</dbReference>
<dbReference type="Gene3D" id="1.10.600.10">
    <property type="entry name" value="Farnesyl Diphosphate Synthase"/>
    <property type="match status" value="1"/>
</dbReference>
<dbReference type="GO" id="GO:0016740">
    <property type="term" value="F:transferase activity"/>
    <property type="evidence" value="ECO:0007669"/>
    <property type="project" value="UniProtKB-KW"/>
</dbReference>
<comment type="similarity">
    <text evidence="2 6">Belongs to the FPP/GGPP synthase family.</text>
</comment>
<dbReference type="InterPro" id="IPR033749">
    <property type="entry name" value="Polyprenyl_synt_CS"/>
</dbReference>
<dbReference type="RefSeq" id="WP_397026079.1">
    <property type="nucleotide sequence ID" value="NZ_JBITMB010000015.1"/>
</dbReference>
<evidence type="ECO:0000256" key="5">
    <source>
        <dbReference type="ARBA" id="ARBA00022842"/>
    </source>
</evidence>
<sequence>MTTTASRTDTVRDLIDDRLGRFLDQRGGELDFLGPDAAPVRDLMNAQIRGGGKRLRPLFVYWGHRLSADGRDEDGEAVLAAACAVELVHTAALILDDIMDEAPVRRGRPSAHHALAARHERAGWRGDPTRFGESAAVLLGLLAFTWADAALLGTGPRLGPALEVFTRLRLEAIGGQYLDLACAARGTADVRQAAHLSLYKTGKYTVERPLHLGHAVAGGGPGVRRLLSAYAAPLGEAFQLRDDVLGVFGDPARTGKPGGLDLLQGKATSLVARTRLLAGPRAAALLDHVRDAEGVAAARELVVSCGALDAVERRIAELADRSAAVLLDDPGLPPDAVDALVELCGSITRRTS</sequence>
<dbReference type="CDD" id="cd00685">
    <property type="entry name" value="Trans_IPPS_HT"/>
    <property type="match status" value="1"/>
</dbReference>
<keyword evidence="3 6" id="KW-0808">Transferase</keyword>
<organism evidence="7 8">
    <name type="scientific">Nonomuraea indica</name>
    <dbReference type="NCBI Taxonomy" id="1581193"/>
    <lineage>
        <taxon>Bacteria</taxon>
        <taxon>Bacillati</taxon>
        <taxon>Actinomycetota</taxon>
        <taxon>Actinomycetes</taxon>
        <taxon>Streptosporangiales</taxon>
        <taxon>Streptosporangiaceae</taxon>
        <taxon>Nonomuraea</taxon>
    </lineage>
</organism>
<dbReference type="EMBL" id="JBITMB010000015">
    <property type="protein sequence ID" value="MFI7445601.1"/>
    <property type="molecule type" value="Genomic_DNA"/>
</dbReference>
<keyword evidence="5" id="KW-0460">Magnesium</keyword>
<name>A0ABW8AHV3_9ACTN</name>
<accession>A0ABW8AHV3</accession>
<evidence type="ECO:0000256" key="2">
    <source>
        <dbReference type="ARBA" id="ARBA00006706"/>
    </source>
</evidence>
<dbReference type="InterPro" id="IPR000092">
    <property type="entry name" value="Polyprenyl_synt"/>
</dbReference>
<protein>
    <submittedName>
        <fullName evidence="7">Polyprenyl synthetase family protein</fullName>
        <ecNumber evidence="7">2.5.1.-</ecNumber>
    </submittedName>
</protein>
<evidence type="ECO:0000256" key="4">
    <source>
        <dbReference type="ARBA" id="ARBA00022723"/>
    </source>
</evidence>
<comment type="caution">
    <text evidence="7">The sequence shown here is derived from an EMBL/GenBank/DDBJ whole genome shotgun (WGS) entry which is preliminary data.</text>
</comment>
<dbReference type="InterPro" id="IPR008949">
    <property type="entry name" value="Isoprenoid_synthase_dom_sf"/>
</dbReference>
<dbReference type="SFLD" id="SFLDS00005">
    <property type="entry name" value="Isoprenoid_Synthase_Type_I"/>
    <property type="match status" value="1"/>
</dbReference>
<dbReference type="PANTHER" id="PTHR12001:SF85">
    <property type="entry name" value="SHORT CHAIN ISOPRENYL DIPHOSPHATE SYNTHASE"/>
    <property type="match status" value="1"/>
</dbReference>
<dbReference type="PROSITE" id="PS00444">
    <property type="entry name" value="POLYPRENYL_SYNTHASE_2"/>
    <property type="match status" value="1"/>
</dbReference>
<evidence type="ECO:0000256" key="3">
    <source>
        <dbReference type="ARBA" id="ARBA00022679"/>
    </source>
</evidence>
<dbReference type="SUPFAM" id="SSF48576">
    <property type="entry name" value="Terpenoid synthases"/>
    <property type="match status" value="1"/>
</dbReference>
<dbReference type="Pfam" id="PF00348">
    <property type="entry name" value="polyprenyl_synt"/>
    <property type="match status" value="1"/>
</dbReference>
<evidence type="ECO:0000313" key="7">
    <source>
        <dbReference type="EMBL" id="MFI7445601.1"/>
    </source>
</evidence>
<dbReference type="PROSITE" id="PS00723">
    <property type="entry name" value="POLYPRENYL_SYNTHASE_1"/>
    <property type="match status" value="1"/>
</dbReference>
<keyword evidence="8" id="KW-1185">Reference proteome</keyword>
<evidence type="ECO:0000256" key="1">
    <source>
        <dbReference type="ARBA" id="ARBA00001946"/>
    </source>
</evidence>
<keyword evidence="4" id="KW-0479">Metal-binding</keyword>
<comment type="cofactor">
    <cofactor evidence="1">
        <name>Mg(2+)</name>
        <dbReference type="ChEBI" id="CHEBI:18420"/>
    </cofactor>
</comment>
<proteinExistence type="inferred from homology"/>
<gene>
    <name evidence="7" type="ORF">ACIBP5_37015</name>
</gene>
<evidence type="ECO:0000256" key="6">
    <source>
        <dbReference type="RuleBase" id="RU004466"/>
    </source>
</evidence>